<name>A0A495IUT6_9SPHI</name>
<evidence type="ECO:0000259" key="6">
    <source>
        <dbReference type="Pfam" id="PF08281"/>
    </source>
</evidence>
<gene>
    <name evidence="7" type="ORF">BDD43_0648</name>
</gene>
<dbReference type="InterPro" id="IPR007627">
    <property type="entry name" value="RNA_pol_sigma70_r2"/>
</dbReference>
<keyword evidence="8" id="KW-1185">Reference proteome</keyword>
<dbReference type="SUPFAM" id="SSF88946">
    <property type="entry name" value="Sigma2 domain of RNA polymerase sigma factors"/>
    <property type="match status" value="1"/>
</dbReference>
<accession>A0A495IUT6</accession>
<dbReference type="InterPro" id="IPR036388">
    <property type="entry name" value="WH-like_DNA-bd_sf"/>
</dbReference>
<dbReference type="RefSeq" id="WP_121196302.1">
    <property type="nucleotide sequence ID" value="NZ_RBKU01000001.1"/>
</dbReference>
<dbReference type="AlphaFoldDB" id="A0A495IUT6"/>
<evidence type="ECO:0000256" key="3">
    <source>
        <dbReference type="ARBA" id="ARBA00023082"/>
    </source>
</evidence>
<dbReference type="InterPro" id="IPR013324">
    <property type="entry name" value="RNA_pol_sigma_r3/r4-like"/>
</dbReference>
<dbReference type="NCBIfam" id="TIGR02937">
    <property type="entry name" value="sigma70-ECF"/>
    <property type="match status" value="1"/>
</dbReference>
<feature type="domain" description="RNA polymerase sigma factor 70 region 4 type 2" evidence="6">
    <location>
        <begin position="121"/>
        <end position="172"/>
    </location>
</feature>
<organism evidence="7 8">
    <name type="scientific">Mucilaginibacter gracilis</name>
    <dbReference type="NCBI Taxonomy" id="423350"/>
    <lineage>
        <taxon>Bacteria</taxon>
        <taxon>Pseudomonadati</taxon>
        <taxon>Bacteroidota</taxon>
        <taxon>Sphingobacteriia</taxon>
        <taxon>Sphingobacteriales</taxon>
        <taxon>Sphingobacteriaceae</taxon>
        <taxon>Mucilaginibacter</taxon>
    </lineage>
</organism>
<keyword evidence="4" id="KW-0804">Transcription</keyword>
<evidence type="ECO:0000259" key="5">
    <source>
        <dbReference type="Pfam" id="PF04542"/>
    </source>
</evidence>
<reference evidence="7 8" key="1">
    <citation type="submission" date="2018-10" db="EMBL/GenBank/DDBJ databases">
        <title>Genomic Encyclopedia of Archaeal and Bacterial Type Strains, Phase II (KMG-II): from individual species to whole genera.</title>
        <authorList>
            <person name="Goeker M."/>
        </authorList>
    </citation>
    <scope>NUCLEOTIDE SEQUENCE [LARGE SCALE GENOMIC DNA]</scope>
    <source>
        <strain evidence="7 8">DSM 18602</strain>
    </source>
</reference>
<evidence type="ECO:0000256" key="2">
    <source>
        <dbReference type="ARBA" id="ARBA00023015"/>
    </source>
</evidence>
<dbReference type="Pfam" id="PF04542">
    <property type="entry name" value="Sigma70_r2"/>
    <property type="match status" value="1"/>
</dbReference>
<dbReference type="GO" id="GO:0006352">
    <property type="term" value="P:DNA-templated transcription initiation"/>
    <property type="evidence" value="ECO:0007669"/>
    <property type="project" value="InterPro"/>
</dbReference>
<dbReference type="PANTHER" id="PTHR43133">
    <property type="entry name" value="RNA POLYMERASE ECF-TYPE SIGMA FACTO"/>
    <property type="match status" value="1"/>
</dbReference>
<evidence type="ECO:0000313" key="8">
    <source>
        <dbReference type="Proteomes" id="UP000268007"/>
    </source>
</evidence>
<keyword evidence="2" id="KW-0805">Transcription regulation</keyword>
<dbReference type="Proteomes" id="UP000268007">
    <property type="component" value="Unassembled WGS sequence"/>
</dbReference>
<evidence type="ECO:0000256" key="4">
    <source>
        <dbReference type="ARBA" id="ARBA00023163"/>
    </source>
</evidence>
<proteinExistence type="inferred from homology"/>
<feature type="domain" description="RNA polymerase sigma-70 region 2" evidence="5">
    <location>
        <begin position="25"/>
        <end position="91"/>
    </location>
</feature>
<dbReference type="OrthoDB" id="1491902at2"/>
<keyword evidence="3" id="KW-0731">Sigma factor</keyword>
<dbReference type="InterPro" id="IPR039425">
    <property type="entry name" value="RNA_pol_sigma-70-like"/>
</dbReference>
<sequence length="194" mass="22264">MNLFSNKSKLIKGCIANERLAQEGLYKLYYKEMWQLCNRYLKSGELAEEAANLGFLKVFQHINSFDESKGELTGWIKVIMMRTCIDLVRKEIKFNKDVHLANDPGDVFVSPEILEKLYAEDLIKTIRILPVATQMVFNLSVIDGYSHKEIGEKLSITEGTSRWHLAEAKKQLRSILEASAKSDHKPTEKDKQAR</sequence>
<evidence type="ECO:0000256" key="1">
    <source>
        <dbReference type="ARBA" id="ARBA00010641"/>
    </source>
</evidence>
<dbReference type="EMBL" id="RBKU01000001">
    <property type="protein sequence ID" value="RKR80527.1"/>
    <property type="molecule type" value="Genomic_DNA"/>
</dbReference>
<protein>
    <submittedName>
        <fullName evidence="7">RNA polymerase sigma-70 factor (ECF subfamily)</fullName>
    </submittedName>
</protein>
<dbReference type="GO" id="GO:0016987">
    <property type="term" value="F:sigma factor activity"/>
    <property type="evidence" value="ECO:0007669"/>
    <property type="project" value="UniProtKB-KW"/>
</dbReference>
<dbReference type="Gene3D" id="1.10.10.10">
    <property type="entry name" value="Winged helix-like DNA-binding domain superfamily/Winged helix DNA-binding domain"/>
    <property type="match status" value="1"/>
</dbReference>
<dbReference type="InterPro" id="IPR013249">
    <property type="entry name" value="RNA_pol_sigma70_r4_t2"/>
</dbReference>
<evidence type="ECO:0000313" key="7">
    <source>
        <dbReference type="EMBL" id="RKR80527.1"/>
    </source>
</evidence>
<dbReference type="Gene3D" id="1.10.1740.10">
    <property type="match status" value="1"/>
</dbReference>
<dbReference type="PANTHER" id="PTHR43133:SF46">
    <property type="entry name" value="RNA POLYMERASE SIGMA-70 FACTOR ECF SUBFAMILY"/>
    <property type="match status" value="1"/>
</dbReference>
<dbReference type="GO" id="GO:0003677">
    <property type="term" value="F:DNA binding"/>
    <property type="evidence" value="ECO:0007669"/>
    <property type="project" value="InterPro"/>
</dbReference>
<dbReference type="Pfam" id="PF08281">
    <property type="entry name" value="Sigma70_r4_2"/>
    <property type="match status" value="1"/>
</dbReference>
<comment type="caution">
    <text evidence="7">The sequence shown here is derived from an EMBL/GenBank/DDBJ whole genome shotgun (WGS) entry which is preliminary data.</text>
</comment>
<dbReference type="SUPFAM" id="SSF88659">
    <property type="entry name" value="Sigma3 and sigma4 domains of RNA polymerase sigma factors"/>
    <property type="match status" value="1"/>
</dbReference>
<dbReference type="InterPro" id="IPR014284">
    <property type="entry name" value="RNA_pol_sigma-70_dom"/>
</dbReference>
<dbReference type="InterPro" id="IPR013325">
    <property type="entry name" value="RNA_pol_sigma_r2"/>
</dbReference>
<comment type="similarity">
    <text evidence="1">Belongs to the sigma-70 factor family. ECF subfamily.</text>
</comment>